<evidence type="ECO:0000256" key="1">
    <source>
        <dbReference type="ARBA" id="ARBA00009339"/>
    </source>
</evidence>
<evidence type="ECO:0000256" key="4">
    <source>
        <dbReference type="ARBA" id="ARBA00035234"/>
    </source>
</evidence>
<evidence type="ECO:0000256" key="2">
    <source>
        <dbReference type="ARBA" id="ARBA00022980"/>
    </source>
</evidence>
<dbReference type="EMBL" id="JADGIZ020000033">
    <property type="protein sequence ID" value="KAL2914489.1"/>
    <property type="molecule type" value="Genomic_DNA"/>
</dbReference>
<dbReference type="PANTHER" id="PTHR19970">
    <property type="entry name" value="RIBOSOMAL PROTEIN L39E"/>
    <property type="match status" value="1"/>
</dbReference>
<protein>
    <recommendedName>
        <fullName evidence="4">Large ribosomal subunit protein eL39</fullName>
    </recommendedName>
    <alternativeName>
        <fullName evidence="5">60S ribosomal protein L39</fullName>
    </alternativeName>
</protein>
<dbReference type="GO" id="GO:0005840">
    <property type="term" value="C:ribosome"/>
    <property type="evidence" value="ECO:0007669"/>
    <property type="project" value="UniProtKB-KW"/>
</dbReference>
<name>A0ABR4N4T5_9FUNG</name>
<dbReference type="SUPFAM" id="SSF48662">
    <property type="entry name" value="Ribosomal protein L39e"/>
    <property type="match status" value="1"/>
</dbReference>
<evidence type="ECO:0000256" key="5">
    <source>
        <dbReference type="ARBA" id="ARBA00035339"/>
    </source>
</evidence>
<accession>A0ABR4N4T5</accession>
<evidence type="ECO:0000256" key="3">
    <source>
        <dbReference type="ARBA" id="ARBA00023274"/>
    </source>
</evidence>
<comment type="similarity">
    <text evidence="1">Belongs to the eukaryotic ribosomal protein eL39 family.</text>
</comment>
<dbReference type="Proteomes" id="UP001527925">
    <property type="component" value="Unassembled WGS sequence"/>
</dbReference>
<keyword evidence="2 6" id="KW-0689">Ribosomal protein</keyword>
<dbReference type="Pfam" id="PF00832">
    <property type="entry name" value="Ribosomal_L39"/>
    <property type="match status" value="1"/>
</dbReference>
<reference evidence="6 7" key="1">
    <citation type="submission" date="2023-09" db="EMBL/GenBank/DDBJ databases">
        <title>Pangenome analysis of Batrachochytrium dendrobatidis and related Chytrids.</title>
        <authorList>
            <person name="Yacoub M.N."/>
            <person name="Stajich J.E."/>
            <person name="James T.Y."/>
        </authorList>
    </citation>
    <scope>NUCLEOTIDE SEQUENCE [LARGE SCALE GENOMIC DNA]</scope>
    <source>
        <strain evidence="6 7">JEL0888</strain>
    </source>
</reference>
<dbReference type="PANTHER" id="PTHR19970:SF0">
    <property type="entry name" value="LARGE RIBOSOMAL SUBUNIT PROTEIN EL39"/>
    <property type="match status" value="1"/>
</dbReference>
<proteinExistence type="inferred from homology"/>
<evidence type="ECO:0000313" key="6">
    <source>
        <dbReference type="EMBL" id="KAL2914489.1"/>
    </source>
</evidence>
<dbReference type="InterPro" id="IPR011990">
    <property type="entry name" value="TPR-like_helical_dom_sf"/>
</dbReference>
<organism evidence="6 7">
    <name type="scientific">Polyrhizophydium stewartii</name>
    <dbReference type="NCBI Taxonomy" id="2732419"/>
    <lineage>
        <taxon>Eukaryota</taxon>
        <taxon>Fungi</taxon>
        <taxon>Fungi incertae sedis</taxon>
        <taxon>Chytridiomycota</taxon>
        <taxon>Chytridiomycota incertae sedis</taxon>
        <taxon>Chytridiomycetes</taxon>
        <taxon>Rhizophydiales</taxon>
        <taxon>Rhizophydiales incertae sedis</taxon>
        <taxon>Polyrhizophydium</taxon>
    </lineage>
</organism>
<dbReference type="PROSITE" id="PS00051">
    <property type="entry name" value="RIBOSOMAL_L39E"/>
    <property type="match status" value="1"/>
</dbReference>
<evidence type="ECO:0000313" key="7">
    <source>
        <dbReference type="Proteomes" id="UP001527925"/>
    </source>
</evidence>
<keyword evidence="3" id="KW-0687">Ribonucleoprotein</keyword>
<keyword evidence="7" id="KW-1185">Reference proteome</keyword>
<sequence length="542" mass="60994">MSAAARLLASALRADPPAAAWALELRYACRSCRLAGTYGIATRQADPGALRLLTTQQSIRNFLKRGRVAEALFQYAWITKYKRHRLQTLRRAQFTELIDGVLDDERSPHKDVSTRLRRANEMLGQMQLMGMTPEEQAFKLLIAAHARRGQVEHVQRLLEAMEACGHPTDTAEMAMEEQRAHMVAGDRKRGEQMVARISSLDPSVRPLNHLAITYALCRDRDAVLRILGAMRLGRVELDLPTVKELCAFFAHLEDGASLLPLVARLRALKGKVTLQMQKVEAAAFNDGGDFEAALRAVTEAWLDNATRHPALLQEQFIARIGLRKLGPPGSELVWKEYKSTVDKLGDELPSQRTRKALAQQLGAVKSEEEFSRLLAPAESLGLHRQTILEALVFGYAELGEARSAVIVAQGMNDRKSKPVRESFVKLVLHACQSSNFRLALNIVDKMAELRVPALPVVYHAILKSVLLVKPSVVADVVMRIERDLPGRDPSVMPSIKSFRTKRILGKKQKQNRPIPNWIRFRTDNTIRYNAKRRNWRRTKLNI</sequence>
<dbReference type="InterPro" id="IPR000077">
    <property type="entry name" value="Ribosomal_eL39"/>
</dbReference>
<dbReference type="InterPro" id="IPR020083">
    <property type="entry name" value="Ribosomal_eL39_CS"/>
</dbReference>
<comment type="caution">
    <text evidence="6">The sequence shown here is derived from an EMBL/GenBank/DDBJ whole genome shotgun (WGS) entry which is preliminary data.</text>
</comment>
<gene>
    <name evidence="6" type="primary">RPL39</name>
    <name evidence="6" type="ORF">HK105_206056</name>
</gene>
<dbReference type="Gene3D" id="1.10.1620.10">
    <property type="entry name" value="Ribosomal protein L39e"/>
    <property type="match status" value="1"/>
</dbReference>
<dbReference type="Gene3D" id="1.25.40.10">
    <property type="entry name" value="Tetratricopeptide repeat domain"/>
    <property type="match status" value="1"/>
</dbReference>
<dbReference type="InterPro" id="IPR023626">
    <property type="entry name" value="Ribosomal_eL39_dom_sf"/>
</dbReference>